<gene>
    <name evidence="2" type="ORF">ACFPM8_20195</name>
</gene>
<dbReference type="EMBL" id="JBHSMT010000030">
    <property type="protein sequence ID" value="MFC5476291.1"/>
    <property type="molecule type" value="Genomic_DNA"/>
</dbReference>
<sequence length="88" mass="10237">MTTALLCLGTLMLAYQVRVSWMIIRCDFYIRKQQHLQLALIWLVPVVGTVAVHWVYRLQAQEPVAPTGRYGEQLSRSEFDPELKIFND</sequence>
<dbReference type="RefSeq" id="WP_379000350.1">
    <property type="nucleotide sequence ID" value="NZ_JBHSMT010000030.1"/>
</dbReference>
<organism evidence="2 3">
    <name type="scientific">Paraherbaspirillum soli</name>
    <dbReference type="NCBI Taxonomy" id="631222"/>
    <lineage>
        <taxon>Bacteria</taxon>
        <taxon>Pseudomonadati</taxon>
        <taxon>Pseudomonadota</taxon>
        <taxon>Betaproteobacteria</taxon>
        <taxon>Burkholderiales</taxon>
        <taxon>Oxalobacteraceae</taxon>
        <taxon>Paraherbaspirillum</taxon>
    </lineage>
</organism>
<protein>
    <recommendedName>
        <fullName evidence="4">Cardiolipin synthase N-terminal domain-containing protein</fullName>
    </recommendedName>
</protein>
<keyword evidence="1" id="KW-1133">Transmembrane helix</keyword>
<keyword evidence="1" id="KW-0472">Membrane</keyword>
<keyword evidence="1" id="KW-0812">Transmembrane</keyword>
<dbReference type="Proteomes" id="UP001596045">
    <property type="component" value="Unassembled WGS sequence"/>
</dbReference>
<evidence type="ECO:0000313" key="3">
    <source>
        <dbReference type="Proteomes" id="UP001596045"/>
    </source>
</evidence>
<evidence type="ECO:0008006" key="4">
    <source>
        <dbReference type="Google" id="ProtNLM"/>
    </source>
</evidence>
<accession>A0ABW0MFR6</accession>
<evidence type="ECO:0000256" key="1">
    <source>
        <dbReference type="SAM" id="Phobius"/>
    </source>
</evidence>
<comment type="caution">
    <text evidence="2">The sequence shown here is derived from an EMBL/GenBank/DDBJ whole genome shotgun (WGS) entry which is preliminary data.</text>
</comment>
<reference evidence="3" key="1">
    <citation type="journal article" date="2019" name="Int. J. Syst. Evol. Microbiol.">
        <title>The Global Catalogue of Microorganisms (GCM) 10K type strain sequencing project: providing services to taxonomists for standard genome sequencing and annotation.</title>
        <authorList>
            <consortium name="The Broad Institute Genomics Platform"/>
            <consortium name="The Broad Institute Genome Sequencing Center for Infectious Disease"/>
            <person name="Wu L."/>
            <person name="Ma J."/>
        </authorList>
    </citation>
    <scope>NUCLEOTIDE SEQUENCE [LARGE SCALE GENOMIC DNA]</scope>
    <source>
        <strain evidence="3">JCM 17066</strain>
    </source>
</reference>
<proteinExistence type="predicted"/>
<name>A0ABW0MFR6_9BURK</name>
<evidence type="ECO:0000313" key="2">
    <source>
        <dbReference type="EMBL" id="MFC5476291.1"/>
    </source>
</evidence>
<feature type="transmembrane region" description="Helical" evidence="1">
    <location>
        <begin position="38"/>
        <end position="56"/>
    </location>
</feature>
<keyword evidence="3" id="KW-1185">Reference proteome</keyword>